<evidence type="ECO:0000313" key="5">
    <source>
        <dbReference type="EMBL" id="CAB4190916.1"/>
    </source>
</evidence>
<organism evidence="5">
    <name type="scientific">uncultured Caudovirales phage</name>
    <dbReference type="NCBI Taxonomy" id="2100421"/>
    <lineage>
        <taxon>Viruses</taxon>
        <taxon>Duplodnaviria</taxon>
        <taxon>Heunggongvirae</taxon>
        <taxon>Uroviricota</taxon>
        <taxon>Caudoviricetes</taxon>
        <taxon>Peduoviridae</taxon>
        <taxon>Maltschvirus</taxon>
        <taxon>Maltschvirus maltsch</taxon>
    </lineage>
</organism>
<dbReference type="EMBL" id="LR796931">
    <property type="protein sequence ID" value="CAB4176270.1"/>
    <property type="molecule type" value="Genomic_DNA"/>
</dbReference>
<evidence type="ECO:0000313" key="7">
    <source>
        <dbReference type="EMBL" id="CAB5220530.1"/>
    </source>
</evidence>
<evidence type="ECO:0000313" key="3">
    <source>
        <dbReference type="EMBL" id="CAB4145808.1"/>
    </source>
</evidence>
<protein>
    <submittedName>
        <fullName evidence="5">Phage-like element PBSX protein, XkdF</fullName>
    </submittedName>
</protein>
<evidence type="ECO:0000313" key="4">
    <source>
        <dbReference type="EMBL" id="CAB4176270.1"/>
    </source>
</evidence>
<dbReference type="EMBL" id="LR798290">
    <property type="protein sequence ID" value="CAB5220530.1"/>
    <property type="molecule type" value="Genomic_DNA"/>
</dbReference>
<evidence type="ECO:0000259" key="2">
    <source>
        <dbReference type="Pfam" id="PF14550"/>
    </source>
</evidence>
<dbReference type="EMBL" id="LR796453">
    <property type="protein sequence ID" value="CAB4145808.1"/>
    <property type="molecule type" value="Genomic_DNA"/>
</dbReference>
<feature type="compositionally biased region" description="Acidic residues" evidence="1">
    <location>
        <begin position="399"/>
        <end position="418"/>
    </location>
</feature>
<reference evidence="5" key="1">
    <citation type="submission" date="2020-05" db="EMBL/GenBank/DDBJ databases">
        <authorList>
            <person name="Chiriac C."/>
            <person name="Salcher M."/>
            <person name="Ghai R."/>
            <person name="Kavagutti S V."/>
        </authorList>
    </citation>
    <scope>NUCLEOTIDE SEQUENCE</scope>
</reference>
<accession>A0A6J5R8N4</accession>
<sequence length="670" mass="74144">MVAVPSFMSANAKRGLKLLEYAGDGLQPKTIREARAMASGDITAEKVRRVAAWLARHIVDLDSPKADDYLENRSDRPTPGQVAWLLWGGDIGKAQRGRAEAWANRKRDQLIAEGELTKAVSDSVRDGLKQKVKDNNEGVTDKSKMVTLSMLEQVFERGVGAYNTNPASVRPTVSSPEQWAYARVNVFLGAVRTGKYKRGKFDTDLLPEGHPLKSEKKEKNMSEVHEAMHEEYGYSESDMHPEDGLAPILEGLIEHIAASYSSAKNALKVFTGDTVEAETCPVATQDVAVNLKNRQAAIDGAHYGPLNPAEPNEEFWTGIANRWDTSIEQAKKQRCGNCAAFIRTPAMLDCIDQGLGNETSDDAMSVIDAGDLGYCEAWDFKCAGSRTCDAWIVGGPITGEDDDNDQTADDDSAEEDSAESVAAEPVSGTYGTRTMVQRVIEEQDGQYCVVSETGRAFGCYTSRDQADSRLAQIERFTSDRLAKASSSELIAWHTKAHEVLVVSKELKIVHDALEDEIELRGYSRPYEISPDEKLSLLVDRNTEVVAKAHEQRYTLGPWYVPDMEDAHGEFTDSETLQKALWEWVRKGDRTIYLQHSQKPAGEMVEIMTVPFPVEADLKVPNQGTTKFKFPAETPFMGVVWEPWAWEMVKAGTLRGYSIGGTAKRMTVDLP</sequence>
<dbReference type="EMBL" id="LR797169">
    <property type="protein sequence ID" value="CAB4190916.1"/>
    <property type="molecule type" value="Genomic_DNA"/>
</dbReference>
<feature type="domain" description="Phage-like element PBSX protein XkdF" evidence="2">
    <location>
        <begin position="543"/>
        <end position="665"/>
    </location>
</feature>
<gene>
    <name evidence="5" type="ORF">UFOVP1219_8</name>
    <name evidence="6" type="ORF">UFOVP1671_57</name>
    <name evidence="7" type="ORF">UFOVP358_50</name>
    <name evidence="3" type="ORF">UFOVP476_54</name>
    <name evidence="4" type="ORF">UFOVP986_21</name>
</gene>
<proteinExistence type="predicted"/>
<name>A0A6J5R8N4_9CAUD</name>
<evidence type="ECO:0000313" key="6">
    <source>
        <dbReference type="EMBL" id="CAB4223375.1"/>
    </source>
</evidence>
<dbReference type="InterPro" id="IPR027924">
    <property type="entry name" value="XkdF"/>
</dbReference>
<dbReference type="Pfam" id="PF14550">
    <property type="entry name" value="Peptidase_S78_2"/>
    <property type="match status" value="1"/>
</dbReference>
<evidence type="ECO:0000256" key="1">
    <source>
        <dbReference type="SAM" id="MobiDB-lite"/>
    </source>
</evidence>
<dbReference type="EMBL" id="LR797535">
    <property type="protein sequence ID" value="CAB4223375.1"/>
    <property type="molecule type" value="Genomic_DNA"/>
</dbReference>
<feature type="region of interest" description="Disordered" evidence="1">
    <location>
        <begin position="396"/>
        <end position="427"/>
    </location>
</feature>